<dbReference type="PRINTS" id="PR00998">
    <property type="entry name" value="CRBOXYPTASET"/>
</dbReference>
<dbReference type="SUPFAM" id="SSF55486">
    <property type="entry name" value="Metalloproteases ('zincins'), catalytic domain"/>
    <property type="match status" value="1"/>
</dbReference>
<dbReference type="EMBL" id="BARU01010304">
    <property type="protein sequence ID" value="GAH31995.1"/>
    <property type="molecule type" value="Genomic_DNA"/>
</dbReference>
<organism evidence="1">
    <name type="scientific">marine sediment metagenome</name>
    <dbReference type="NCBI Taxonomy" id="412755"/>
    <lineage>
        <taxon>unclassified sequences</taxon>
        <taxon>metagenomes</taxon>
        <taxon>ecological metagenomes</taxon>
    </lineage>
</organism>
<protein>
    <recommendedName>
        <fullName evidence="2">Carboxypeptidase M32</fullName>
    </recommendedName>
</protein>
<gene>
    <name evidence="1" type="ORF">S03H2_19680</name>
</gene>
<dbReference type="GO" id="GO:0004181">
    <property type="term" value="F:metallocarboxypeptidase activity"/>
    <property type="evidence" value="ECO:0007669"/>
    <property type="project" value="InterPro"/>
</dbReference>
<sequence>YILHIIIRFEIEREWFAGKITTKELPQVWNEKYKEYLGVDVPNDTLGLMQDLHWFSQYFAYFHGYGIGDLISAQITNTMSKRLPGWRDDLLEGNFANIKHWLAETIHEKGGMHDGLELVEQITNEPLSTKYFTEYIEKKFSKIYNL</sequence>
<accession>X1FHM2</accession>
<dbReference type="InterPro" id="IPR001333">
    <property type="entry name" value="Peptidase_M32_Taq"/>
</dbReference>
<comment type="caution">
    <text evidence="1">The sequence shown here is derived from an EMBL/GenBank/DDBJ whole genome shotgun (WGS) entry which is preliminary data.</text>
</comment>
<proteinExistence type="predicted"/>
<feature type="non-terminal residue" evidence="1">
    <location>
        <position position="1"/>
    </location>
</feature>
<dbReference type="PANTHER" id="PTHR34217">
    <property type="entry name" value="METAL-DEPENDENT CARBOXYPEPTIDASE"/>
    <property type="match status" value="1"/>
</dbReference>
<dbReference type="AlphaFoldDB" id="X1FHM2"/>
<reference evidence="1" key="1">
    <citation type="journal article" date="2014" name="Front. Microbiol.">
        <title>High frequency of phylogenetically diverse reductive dehalogenase-homologous genes in deep subseafloor sedimentary metagenomes.</title>
        <authorList>
            <person name="Kawai M."/>
            <person name="Futagami T."/>
            <person name="Toyoda A."/>
            <person name="Takaki Y."/>
            <person name="Nishi S."/>
            <person name="Hori S."/>
            <person name="Arai W."/>
            <person name="Tsubouchi T."/>
            <person name="Morono Y."/>
            <person name="Uchiyama I."/>
            <person name="Ito T."/>
            <person name="Fujiyama A."/>
            <person name="Inagaki F."/>
            <person name="Takami H."/>
        </authorList>
    </citation>
    <scope>NUCLEOTIDE SEQUENCE</scope>
    <source>
        <strain evidence="1">Expedition CK06-06</strain>
    </source>
</reference>
<evidence type="ECO:0008006" key="2">
    <source>
        <dbReference type="Google" id="ProtNLM"/>
    </source>
</evidence>
<dbReference type="Gene3D" id="1.10.1370.30">
    <property type="match status" value="1"/>
</dbReference>
<dbReference type="GO" id="GO:0006508">
    <property type="term" value="P:proteolysis"/>
    <property type="evidence" value="ECO:0007669"/>
    <property type="project" value="InterPro"/>
</dbReference>
<dbReference type="PROSITE" id="PS52034">
    <property type="entry name" value="PEPTIDASE_M32"/>
    <property type="match status" value="1"/>
</dbReference>
<evidence type="ECO:0000313" key="1">
    <source>
        <dbReference type="EMBL" id="GAH31995.1"/>
    </source>
</evidence>
<dbReference type="Pfam" id="PF02074">
    <property type="entry name" value="Peptidase_M32"/>
    <property type="match status" value="1"/>
</dbReference>
<dbReference type="PANTHER" id="PTHR34217:SF1">
    <property type="entry name" value="CARBOXYPEPTIDASE 1"/>
    <property type="match status" value="1"/>
</dbReference>
<name>X1FHM2_9ZZZZ</name>